<reference evidence="14 16" key="2">
    <citation type="journal article" date="2013" name="Nature">
        <title>Insights into bilaterian evolution from three spiralian genomes.</title>
        <authorList>
            <person name="Simakov O."/>
            <person name="Marletaz F."/>
            <person name="Cho S.J."/>
            <person name="Edsinger-Gonzales E."/>
            <person name="Havlak P."/>
            <person name="Hellsten U."/>
            <person name="Kuo D.H."/>
            <person name="Larsson T."/>
            <person name="Lv J."/>
            <person name="Arendt D."/>
            <person name="Savage R."/>
            <person name="Osoegawa K."/>
            <person name="de Jong P."/>
            <person name="Grimwood J."/>
            <person name="Chapman J.A."/>
            <person name="Shapiro H."/>
            <person name="Aerts A."/>
            <person name="Otillar R.P."/>
            <person name="Terry A.Y."/>
            <person name="Boore J.L."/>
            <person name="Grigoriev I.V."/>
            <person name="Lindberg D.R."/>
            <person name="Seaver E.C."/>
            <person name="Weisblat D.A."/>
            <person name="Putnam N.H."/>
            <person name="Rokhsar D.S."/>
        </authorList>
    </citation>
    <scope>NUCLEOTIDE SEQUENCE</scope>
    <source>
        <strain evidence="14 16">I ESC-2004</strain>
    </source>
</reference>
<evidence type="ECO:0000313" key="14">
    <source>
        <dbReference type="EMBL" id="ELU13999.1"/>
    </source>
</evidence>
<dbReference type="GO" id="GO:0016020">
    <property type="term" value="C:membrane"/>
    <property type="evidence" value="ECO:0007669"/>
    <property type="project" value="UniProtKB-SubCell"/>
</dbReference>
<dbReference type="OrthoDB" id="414175at2759"/>
<evidence type="ECO:0000256" key="5">
    <source>
        <dbReference type="ARBA" id="ARBA00022676"/>
    </source>
</evidence>
<reference evidence="15" key="3">
    <citation type="submission" date="2015-06" db="UniProtKB">
        <authorList>
            <consortium name="EnsemblMetazoa"/>
        </authorList>
    </citation>
    <scope>IDENTIFICATION</scope>
</reference>
<evidence type="ECO:0000256" key="2">
    <source>
        <dbReference type="ARBA" id="ARBA00004922"/>
    </source>
</evidence>
<comment type="similarity">
    <text evidence="3">Belongs to the glycosyltransferase 31 family. Beta3-Gal-T subfamily.</text>
</comment>
<dbReference type="STRING" id="283909.R7V5Z0"/>
<comment type="pathway">
    <text evidence="2">Protein modification; protein glycosylation.</text>
</comment>
<evidence type="ECO:0000256" key="9">
    <source>
        <dbReference type="ARBA" id="ARBA00022968"/>
    </source>
</evidence>
<sequence>MDDDFQDVHTALMNCKHERRKLACSFNRKLILTSIVLCTATCLAAIAIFFLSGYNVHTFAVNDIDCQPAAQTVSHAANQVTPRVLCMILTTPEKWQSKGRAVQNTWARRCFIRIFFYSASPGVSINEAVALPVPEGRGHLTAKVLAAFKYSFDNYSDRIDWYLKADDDTYVIWENLIEELMKYNSSTARYVGKTLPTHLPRGYNSGGAGYLLSKKALTYLLDAPPSKCKKDGGLEDVDIGDCLAKFGVYPENTLDADGMLKFNSDNPLKVMQGQNEGLTQAYYIRKGHVSFGNPGPNAERMFSPQTISFHYVEPEEMFMYEFLLNDLKRKDIGRSYACVLCSFIYMYNL</sequence>
<evidence type="ECO:0000256" key="3">
    <source>
        <dbReference type="ARBA" id="ARBA00006462"/>
    </source>
</evidence>
<dbReference type="Gene3D" id="3.90.550.50">
    <property type="match status" value="1"/>
</dbReference>
<comment type="subcellular location">
    <subcellularLocation>
        <location evidence="1">Membrane</location>
        <topology evidence="1">Single-pass type II membrane protein</topology>
    </subcellularLocation>
</comment>
<feature type="domain" description="Fringe-like glycosyltransferase" evidence="13">
    <location>
        <begin position="95"/>
        <end position="220"/>
    </location>
</feature>
<evidence type="ECO:0000256" key="6">
    <source>
        <dbReference type="ARBA" id="ARBA00022679"/>
    </source>
</evidence>
<keyword evidence="11 12" id="KW-0472">Membrane</keyword>
<evidence type="ECO:0000256" key="4">
    <source>
        <dbReference type="ARBA" id="ARBA00012557"/>
    </source>
</evidence>
<dbReference type="EC" id="2.4.1.122" evidence="4"/>
<evidence type="ECO:0000313" key="16">
    <source>
        <dbReference type="Proteomes" id="UP000014760"/>
    </source>
</evidence>
<keyword evidence="5" id="KW-0328">Glycosyltransferase</keyword>
<dbReference type="GO" id="GO:0000166">
    <property type="term" value="F:nucleotide binding"/>
    <property type="evidence" value="ECO:0007669"/>
    <property type="project" value="UniProtKB-KW"/>
</dbReference>
<protein>
    <recommendedName>
        <fullName evidence="4">N-acetylgalactosaminide beta-1,3-galactosyltransferase</fullName>
        <ecNumber evidence="4">2.4.1.122</ecNumber>
    </recommendedName>
</protein>
<dbReference type="HOGENOM" id="CLU_035857_1_2_1"/>
<feature type="transmembrane region" description="Helical" evidence="12">
    <location>
        <begin position="30"/>
        <end position="51"/>
    </location>
</feature>
<dbReference type="AlphaFoldDB" id="R7V5Z0"/>
<dbReference type="InterPro" id="IPR026050">
    <property type="entry name" value="C1GALT1/C1GALT1_chp1"/>
</dbReference>
<dbReference type="Pfam" id="PF02434">
    <property type="entry name" value="Fringe"/>
    <property type="match status" value="1"/>
</dbReference>
<organism evidence="14">
    <name type="scientific">Capitella teleta</name>
    <name type="common">Polychaete worm</name>
    <dbReference type="NCBI Taxonomy" id="283909"/>
    <lineage>
        <taxon>Eukaryota</taxon>
        <taxon>Metazoa</taxon>
        <taxon>Spiralia</taxon>
        <taxon>Lophotrochozoa</taxon>
        <taxon>Annelida</taxon>
        <taxon>Polychaeta</taxon>
        <taxon>Sedentaria</taxon>
        <taxon>Scolecida</taxon>
        <taxon>Capitellidae</taxon>
        <taxon>Capitella</taxon>
    </lineage>
</organism>
<dbReference type="EMBL" id="AMQN01018744">
    <property type="status" value="NOT_ANNOTATED_CDS"/>
    <property type="molecule type" value="Genomic_DNA"/>
</dbReference>
<evidence type="ECO:0000256" key="1">
    <source>
        <dbReference type="ARBA" id="ARBA00004606"/>
    </source>
</evidence>
<dbReference type="EnsemblMetazoa" id="CapteT219932">
    <property type="protein sequence ID" value="CapteP219932"/>
    <property type="gene ID" value="CapteG219932"/>
</dbReference>
<evidence type="ECO:0000313" key="15">
    <source>
        <dbReference type="EnsemblMetazoa" id="CapteP219932"/>
    </source>
</evidence>
<dbReference type="GO" id="GO:0016263">
    <property type="term" value="F:glycoprotein-N-acetylgalactosamine 3-beta-galactosyltransferase activity"/>
    <property type="evidence" value="ECO:0007669"/>
    <property type="project" value="UniProtKB-EC"/>
</dbReference>
<evidence type="ECO:0000256" key="10">
    <source>
        <dbReference type="ARBA" id="ARBA00022989"/>
    </source>
</evidence>
<evidence type="ECO:0000256" key="8">
    <source>
        <dbReference type="ARBA" id="ARBA00022741"/>
    </source>
</evidence>
<evidence type="ECO:0000259" key="13">
    <source>
        <dbReference type="Pfam" id="PF02434"/>
    </source>
</evidence>
<evidence type="ECO:0000256" key="7">
    <source>
        <dbReference type="ARBA" id="ARBA00022692"/>
    </source>
</evidence>
<keyword evidence="6" id="KW-0808">Transferase</keyword>
<keyword evidence="16" id="KW-1185">Reference proteome</keyword>
<reference evidence="16" key="1">
    <citation type="submission" date="2012-12" db="EMBL/GenBank/DDBJ databases">
        <authorList>
            <person name="Hellsten U."/>
            <person name="Grimwood J."/>
            <person name="Chapman J.A."/>
            <person name="Shapiro H."/>
            <person name="Aerts A."/>
            <person name="Otillar R.P."/>
            <person name="Terry A.Y."/>
            <person name="Boore J.L."/>
            <person name="Simakov O."/>
            <person name="Marletaz F."/>
            <person name="Cho S.-J."/>
            <person name="Edsinger-Gonzales E."/>
            <person name="Havlak P."/>
            <person name="Kuo D.-H."/>
            <person name="Larsson T."/>
            <person name="Lv J."/>
            <person name="Arendt D."/>
            <person name="Savage R."/>
            <person name="Osoegawa K."/>
            <person name="de Jong P."/>
            <person name="Lindberg D.R."/>
            <person name="Seaver E.C."/>
            <person name="Weisblat D.A."/>
            <person name="Putnam N.H."/>
            <person name="Grigoriev I.V."/>
            <person name="Rokhsar D.S."/>
        </authorList>
    </citation>
    <scope>NUCLEOTIDE SEQUENCE</scope>
    <source>
        <strain evidence="16">I ESC-2004</strain>
    </source>
</reference>
<dbReference type="PANTHER" id="PTHR23033">
    <property type="entry name" value="BETA1,3-GALACTOSYLTRANSFERASE"/>
    <property type="match status" value="1"/>
</dbReference>
<evidence type="ECO:0000256" key="12">
    <source>
        <dbReference type="SAM" id="Phobius"/>
    </source>
</evidence>
<name>R7V5Z0_CAPTE</name>
<evidence type="ECO:0000256" key="11">
    <source>
        <dbReference type="ARBA" id="ARBA00023136"/>
    </source>
</evidence>
<keyword evidence="7 12" id="KW-0812">Transmembrane</keyword>
<gene>
    <name evidence="14" type="ORF">CAPTEDRAFT_219932</name>
</gene>
<proteinExistence type="inferred from homology"/>
<keyword evidence="8" id="KW-0547">Nucleotide-binding</keyword>
<dbReference type="OMA" id="ISFHYTK"/>
<dbReference type="Proteomes" id="UP000014760">
    <property type="component" value="Unassembled WGS sequence"/>
</dbReference>
<dbReference type="EMBL" id="KB294848">
    <property type="protein sequence ID" value="ELU13999.1"/>
    <property type="molecule type" value="Genomic_DNA"/>
</dbReference>
<dbReference type="PANTHER" id="PTHR23033:SF14">
    <property type="entry name" value="GLYCOPROTEIN-N-ACETYLGALACTOSAMINE 3-BETA-GALACTOSYLTRANSFERASE 1-RELATED"/>
    <property type="match status" value="1"/>
</dbReference>
<accession>R7V5Z0</accession>
<dbReference type="InterPro" id="IPR003378">
    <property type="entry name" value="Fringe-like_glycosylTrfase"/>
</dbReference>
<keyword evidence="10 12" id="KW-1133">Transmembrane helix</keyword>
<dbReference type="EMBL" id="AMQN01018745">
    <property type="status" value="NOT_ANNOTATED_CDS"/>
    <property type="molecule type" value="Genomic_DNA"/>
</dbReference>
<keyword evidence="9" id="KW-0735">Signal-anchor</keyword>